<protein>
    <recommendedName>
        <fullName evidence="4">Exocyst complex protein EXO70</fullName>
    </recommendedName>
</protein>
<dbReference type="GO" id="GO:0005546">
    <property type="term" value="F:phosphatidylinositol-4,5-bisphosphate binding"/>
    <property type="evidence" value="ECO:0007669"/>
    <property type="project" value="InterPro"/>
</dbReference>
<dbReference type="InterPro" id="IPR004140">
    <property type="entry name" value="Exo70"/>
</dbReference>
<evidence type="ECO:0000259" key="5">
    <source>
        <dbReference type="Pfam" id="PF03081"/>
    </source>
</evidence>
<keyword evidence="2 4" id="KW-0813">Transport</keyword>
<dbReference type="Pfam" id="PF20669">
    <property type="entry name" value="Exo70_N"/>
    <property type="match status" value="1"/>
</dbReference>
<evidence type="ECO:0000256" key="1">
    <source>
        <dbReference type="ARBA" id="ARBA00006756"/>
    </source>
</evidence>
<evidence type="ECO:0000313" key="7">
    <source>
        <dbReference type="Proteomes" id="UP000178912"/>
    </source>
</evidence>
<dbReference type="Pfam" id="PF03081">
    <property type="entry name" value="Exo70_C"/>
    <property type="match status" value="1"/>
</dbReference>
<feature type="domain" description="Exocyst complex subunit Exo70 C-terminal" evidence="5">
    <location>
        <begin position="307"/>
        <end position="691"/>
    </location>
</feature>
<dbReference type="SUPFAM" id="SSF74788">
    <property type="entry name" value="Cullin repeat-like"/>
    <property type="match status" value="1"/>
</dbReference>
<keyword evidence="7" id="KW-1185">Reference proteome</keyword>
<dbReference type="EMBL" id="FJUX01000064">
    <property type="protein sequence ID" value="CZT03703.1"/>
    <property type="molecule type" value="Genomic_DNA"/>
</dbReference>
<organism evidence="6 7">
    <name type="scientific">Rhynchosporium agropyri</name>
    <dbReference type="NCBI Taxonomy" id="914238"/>
    <lineage>
        <taxon>Eukaryota</taxon>
        <taxon>Fungi</taxon>
        <taxon>Dikarya</taxon>
        <taxon>Ascomycota</taxon>
        <taxon>Pezizomycotina</taxon>
        <taxon>Leotiomycetes</taxon>
        <taxon>Helotiales</taxon>
        <taxon>Ploettnerulaceae</taxon>
        <taxon>Rhynchosporium</taxon>
    </lineage>
</organism>
<proteinExistence type="inferred from homology"/>
<dbReference type="AlphaFoldDB" id="A0A1E1KZN2"/>
<gene>
    <name evidence="6" type="ORF">RAG0_10377</name>
</gene>
<accession>A0A1E1KZN2</accession>
<dbReference type="Gene3D" id="1.20.1280.170">
    <property type="entry name" value="Exocyst complex component Exo70"/>
    <property type="match status" value="1"/>
</dbReference>
<comment type="subcellular location">
    <subcellularLocation>
        <location evidence="4">Bud</location>
    </subcellularLocation>
    <subcellularLocation>
        <location evidence="4">Bud neck</location>
    </subcellularLocation>
</comment>
<dbReference type="InterPro" id="IPR046364">
    <property type="entry name" value="Exo70_C"/>
</dbReference>
<dbReference type="GO" id="GO:0000145">
    <property type="term" value="C:exocyst"/>
    <property type="evidence" value="ECO:0007669"/>
    <property type="project" value="InterPro"/>
</dbReference>
<name>A0A1E1KZN2_9HELO</name>
<comment type="similarity">
    <text evidence="1 4">Belongs to the EXO70 family.</text>
</comment>
<dbReference type="PANTHER" id="PTHR12542:SF41">
    <property type="entry name" value="EXOCYST COMPLEX COMPONENT 7"/>
    <property type="match status" value="1"/>
</dbReference>
<evidence type="ECO:0000256" key="4">
    <source>
        <dbReference type="RuleBase" id="RU365026"/>
    </source>
</evidence>
<dbReference type="GO" id="GO:0005935">
    <property type="term" value="C:cellular bud neck"/>
    <property type="evidence" value="ECO:0007669"/>
    <property type="project" value="UniProtKB-SubCell"/>
</dbReference>
<dbReference type="OrthoDB" id="1922221at2759"/>
<dbReference type="Proteomes" id="UP000178912">
    <property type="component" value="Unassembled WGS sequence"/>
</dbReference>
<evidence type="ECO:0000256" key="2">
    <source>
        <dbReference type="ARBA" id="ARBA00022448"/>
    </source>
</evidence>
<dbReference type="GO" id="GO:0006887">
    <property type="term" value="P:exocytosis"/>
    <property type="evidence" value="ECO:0007669"/>
    <property type="project" value="UniProtKB-KW"/>
</dbReference>
<sequence>MAMAASTYPLGRAVWSLKHQQSMMAVGLGTRQAADEEARAEVEVRSLYFQDEFEGKVICQLLERSGLATEWDLDVSGIALTSTSGPQQQAGEDSNIEYQIIRILGSTGTEREKCTGGNWPDLWKYTEVADIDGVITAIERIRQPSDIKSNEEEIIRKGPEKAGLAPFLSSVKRVNKALSDLKQTNLRSNQQAVADLSKLLKYGSEQLEQHFQRLLQEDSNPIEPLHYITKDKPFPMLSQDKSTRLGLINSYVVSVARQSGSSRDSPMLQVYANIRGPYLVATLQNLAAASVNTAKKKSPDAVYRQGTNGLGTYAMGMEGAFLAEYGSISSLFARDEWGKVFNLCCQGAISELARTLRDLDLHIKANFTTDCFLAYEIIEIMSNLSSNMEERTGELKPSFAAALKPIRETGKSSLSELLDDTRRRIASLPTVPQDSAAMPITQETMTRLQTMVDFLRPISSIMVSIGDGGWKTNASSNQSLDQIPTLNSFDVGADGKEIFANYSMDTIDILLSSLEQKARPLLKGKPPLGVFIANNATIVDRMIRTSELQPLLQSRMADVDKWRKNGASLYGSAWREPSTHLLDVQYTNRGGQRPPSGSAAAIDSAAIIKGLSSKDKDTIKEKFRLFNASFDDLVQKHKSMSMEREVREMLGRQVQQMIEPLYGRFWDRYHEVDKGKGKYVKYDKGAISAIFLGLS</sequence>
<evidence type="ECO:0000256" key="3">
    <source>
        <dbReference type="ARBA" id="ARBA00022483"/>
    </source>
</evidence>
<dbReference type="InterPro" id="IPR016159">
    <property type="entry name" value="Cullin_repeat-like_dom_sf"/>
</dbReference>
<dbReference type="GO" id="GO:0015031">
    <property type="term" value="P:protein transport"/>
    <property type="evidence" value="ECO:0007669"/>
    <property type="project" value="UniProtKB-KW"/>
</dbReference>
<reference evidence="7" key="1">
    <citation type="submission" date="2016-03" db="EMBL/GenBank/DDBJ databases">
        <authorList>
            <person name="Guldener U."/>
        </authorList>
    </citation>
    <scope>NUCLEOTIDE SEQUENCE [LARGE SCALE GENOMIC DNA]</scope>
    <source>
        <strain evidence="7">04CH-RAC-A.6.1</strain>
    </source>
</reference>
<comment type="function">
    <text evidence="4">Involved in the secretory pathway as part of the exocyst complex which tethers secretory vesicles to the sites of exocytosis. Also plays a role in the assembly of the exocyst.</text>
</comment>
<evidence type="ECO:0000313" key="6">
    <source>
        <dbReference type="EMBL" id="CZT03703.1"/>
    </source>
</evidence>
<dbReference type="PANTHER" id="PTHR12542">
    <property type="entry name" value="EXOCYST COMPLEX PROTEIN EXO70"/>
    <property type="match status" value="1"/>
</dbReference>
<keyword evidence="4" id="KW-0653">Protein transport</keyword>
<keyword evidence="3 4" id="KW-0268">Exocytosis</keyword>